<sequence length="465" mass="50537">MTAGSHHVAILGCGVIGLSTGLAILEAQSDGPSRSKTRVTIVAKELPGSATSADQKHSAEYASVWAGGHHVSDAKTERELRHDKITFDRMSRLTQEKPWRRDKAGGSSAFGEPLLPITKPDVSSSASAAQGREPLVWVHQTELFEKRDPSQSTRPPYHGVLDWYPDVSSHLSKLLEGIKVDSADNLPSLQFKELHSASLAPRFGWGCTFSTIDINVPVYLDWLLERFIQLGGRVVASEATSLQHAIRIANSPTGSCAVCRDASTWTSVPHVDALVVSPGLGARSIDGINDLAVHPQRGQVVVVNAPWLSVDKHHRWQNPRHELPGVSVVRPQGGREVYVIPRGDGTVVCGGTRIVDEWDPTPRAETTRTILERCLKIMPQLVDPRKGNALTEPRVEDIEVLGVNVGLRPARRGGVRLEKAQKDFDGVKVIFNYGYGGAGYQASWGAALEAKQRIPDISVNVIAAH</sequence>
<keyword evidence="6" id="KW-0732">Signal</keyword>
<dbReference type="InterPro" id="IPR006076">
    <property type="entry name" value="FAD-dep_OxRdtase"/>
</dbReference>
<name>M9LZA9_PSEA3</name>
<dbReference type="GO" id="GO:0005737">
    <property type="term" value="C:cytoplasm"/>
    <property type="evidence" value="ECO:0007669"/>
    <property type="project" value="TreeGrafter"/>
</dbReference>
<feature type="chain" id="PRO_5004100130" evidence="6">
    <location>
        <begin position="22"/>
        <end position="465"/>
    </location>
</feature>
<comment type="cofactor">
    <cofactor evidence="1">
        <name>FAD</name>
        <dbReference type="ChEBI" id="CHEBI:57692"/>
    </cofactor>
</comment>
<dbReference type="GO" id="GO:0003884">
    <property type="term" value="F:D-amino-acid oxidase activity"/>
    <property type="evidence" value="ECO:0007669"/>
    <property type="project" value="InterPro"/>
</dbReference>
<evidence type="ECO:0000256" key="5">
    <source>
        <dbReference type="ARBA" id="ARBA00023002"/>
    </source>
</evidence>
<dbReference type="OrthoDB" id="2015447at2759"/>
<evidence type="ECO:0000259" key="7">
    <source>
        <dbReference type="Pfam" id="PF01266"/>
    </source>
</evidence>
<keyword evidence="4" id="KW-0274">FAD</keyword>
<feature type="signal peptide" evidence="6">
    <location>
        <begin position="1"/>
        <end position="21"/>
    </location>
</feature>
<feature type="domain" description="FAD dependent oxidoreductase" evidence="7">
    <location>
        <begin position="7"/>
        <end position="449"/>
    </location>
</feature>
<evidence type="ECO:0000256" key="1">
    <source>
        <dbReference type="ARBA" id="ARBA00001974"/>
    </source>
</evidence>
<dbReference type="PANTHER" id="PTHR11530">
    <property type="entry name" value="D-AMINO ACID OXIDASE"/>
    <property type="match status" value="1"/>
</dbReference>
<keyword evidence="5" id="KW-0560">Oxidoreductase</keyword>
<dbReference type="STRING" id="1151754.M9LZA9"/>
<proteinExistence type="inferred from homology"/>
<dbReference type="GO" id="GO:0071949">
    <property type="term" value="F:FAD binding"/>
    <property type="evidence" value="ECO:0007669"/>
    <property type="project" value="InterPro"/>
</dbReference>
<gene>
    <name evidence="8" type="ORF">PANT_7d00196</name>
</gene>
<organism evidence="8 9">
    <name type="scientific">Pseudozyma antarctica (strain T-34)</name>
    <name type="common">Yeast</name>
    <name type="synonym">Candida antarctica</name>
    <dbReference type="NCBI Taxonomy" id="1151754"/>
    <lineage>
        <taxon>Eukaryota</taxon>
        <taxon>Fungi</taxon>
        <taxon>Dikarya</taxon>
        <taxon>Basidiomycota</taxon>
        <taxon>Ustilaginomycotina</taxon>
        <taxon>Ustilaginomycetes</taxon>
        <taxon>Ustilaginales</taxon>
        <taxon>Ustilaginaceae</taxon>
        <taxon>Moesziomyces</taxon>
    </lineage>
</organism>
<dbReference type="InterPro" id="IPR023209">
    <property type="entry name" value="DAO"/>
</dbReference>
<dbReference type="Gene3D" id="3.30.9.10">
    <property type="entry name" value="D-Amino Acid Oxidase, subunit A, domain 2"/>
    <property type="match status" value="1"/>
</dbReference>
<evidence type="ECO:0000256" key="4">
    <source>
        <dbReference type="ARBA" id="ARBA00022827"/>
    </source>
</evidence>
<evidence type="ECO:0000256" key="6">
    <source>
        <dbReference type="SAM" id="SignalP"/>
    </source>
</evidence>
<dbReference type="Proteomes" id="UP000011976">
    <property type="component" value="Unassembled WGS sequence"/>
</dbReference>
<dbReference type="AlphaFoldDB" id="M9LZA9"/>
<evidence type="ECO:0000313" key="9">
    <source>
        <dbReference type="Proteomes" id="UP000011976"/>
    </source>
</evidence>
<dbReference type="SUPFAM" id="SSF51971">
    <property type="entry name" value="Nucleotide-binding domain"/>
    <property type="match status" value="1"/>
</dbReference>
<dbReference type="PANTHER" id="PTHR11530:SF11">
    <property type="entry name" value="D-ASPARTATE OXIDASE"/>
    <property type="match status" value="1"/>
</dbReference>
<evidence type="ECO:0000256" key="2">
    <source>
        <dbReference type="ARBA" id="ARBA00006730"/>
    </source>
</evidence>
<reference evidence="9" key="1">
    <citation type="journal article" date="2013" name="Genome Announc.">
        <title>Genome sequence of the basidiomycetous yeast Pseudozyma antarctica T-34, a producer of the glycolipid biosurfactants mannosylerythritol lipids.</title>
        <authorList>
            <person name="Morita T."/>
            <person name="Koike H."/>
            <person name="Koyama Y."/>
            <person name="Hagiwara H."/>
            <person name="Ito E."/>
            <person name="Fukuoka T."/>
            <person name="Imura T."/>
            <person name="Machida M."/>
            <person name="Kitamoto D."/>
        </authorList>
    </citation>
    <scope>NUCLEOTIDE SEQUENCE [LARGE SCALE GENOMIC DNA]</scope>
    <source>
        <strain evidence="9">T-34</strain>
    </source>
</reference>
<evidence type="ECO:0000256" key="3">
    <source>
        <dbReference type="ARBA" id="ARBA00022630"/>
    </source>
</evidence>
<dbReference type="GO" id="GO:0019478">
    <property type="term" value="P:D-amino acid catabolic process"/>
    <property type="evidence" value="ECO:0007669"/>
    <property type="project" value="TreeGrafter"/>
</dbReference>
<dbReference type="SUPFAM" id="SSF54373">
    <property type="entry name" value="FAD-linked reductases, C-terminal domain"/>
    <property type="match status" value="1"/>
</dbReference>
<dbReference type="Pfam" id="PF01266">
    <property type="entry name" value="DAO"/>
    <property type="match status" value="1"/>
</dbReference>
<comment type="similarity">
    <text evidence="2">Belongs to the DAMOX/DASOX family.</text>
</comment>
<accession>M9LZA9</accession>
<dbReference type="EMBL" id="DF196773">
    <property type="protein sequence ID" value="GAC72625.1"/>
    <property type="molecule type" value="Genomic_DNA"/>
</dbReference>
<keyword evidence="3" id="KW-0285">Flavoprotein</keyword>
<dbReference type="Gene3D" id="3.40.50.720">
    <property type="entry name" value="NAD(P)-binding Rossmann-like Domain"/>
    <property type="match status" value="1"/>
</dbReference>
<evidence type="ECO:0000313" key="8">
    <source>
        <dbReference type="EMBL" id="GAC72625.1"/>
    </source>
</evidence>
<protein>
    <submittedName>
        <fullName evidence="8">D-aspartate oxidase</fullName>
    </submittedName>
</protein>